<sequence>MAVKILAPVQPVPPAPMPALPHTPVQIDGMSVTPYVYGNGRLAKPGMQPGRCLGKAHINGTKPRFHDRKRGFLAGGRYWARTSDPSLVRSHDRLCVPLSWTCFTPSPPSRKPSVRANGTLMAR</sequence>
<dbReference type="EMBL" id="BMNH01000031">
    <property type="protein sequence ID" value="GGO80250.1"/>
    <property type="molecule type" value="Genomic_DNA"/>
</dbReference>
<evidence type="ECO:0000313" key="1">
    <source>
        <dbReference type="EMBL" id="GGO80250.1"/>
    </source>
</evidence>
<proteinExistence type="predicted"/>
<keyword evidence="2" id="KW-1185">Reference proteome</keyword>
<reference evidence="1" key="1">
    <citation type="journal article" date="2014" name="Int. J. Syst. Evol. Microbiol.">
        <title>Complete genome sequence of Corynebacterium casei LMG S-19264T (=DSM 44701T), isolated from a smear-ripened cheese.</title>
        <authorList>
            <consortium name="US DOE Joint Genome Institute (JGI-PGF)"/>
            <person name="Walter F."/>
            <person name="Albersmeier A."/>
            <person name="Kalinowski J."/>
            <person name="Ruckert C."/>
        </authorList>
    </citation>
    <scope>NUCLEOTIDE SEQUENCE</scope>
    <source>
        <strain evidence="1">CGMCC 4.7368</strain>
    </source>
</reference>
<organism evidence="1 2">
    <name type="scientific">Nonomuraea cavernae</name>
    <dbReference type="NCBI Taxonomy" id="2045107"/>
    <lineage>
        <taxon>Bacteria</taxon>
        <taxon>Bacillati</taxon>
        <taxon>Actinomycetota</taxon>
        <taxon>Actinomycetes</taxon>
        <taxon>Streptosporangiales</taxon>
        <taxon>Streptosporangiaceae</taxon>
        <taxon>Nonomuraea</taxon>
    </lineage>
</organism>
<accession>A0A918DS65</accession>
<protein>
    <submittedName>
        <fullName evidence="1">Uncharacterized protein</fullName>
    </submittedName>
</protein>
<comment type="caution">
    <text evidence="1">The sequence shown here is derived from an EMBL/GenBank/DDBJ whole genome shotgun (WGS) entry which is preliminary data.</text>
</comment>
<reference evidence="1" key="2">
    <citation type="submission" date="2020-09" db="EMBL/GenBank/DDBJ databases">
        <authorList>
            <person name="Sun Q."/>
            <person name="Zhou Y."/>
        </authorList>
    </citation>
    <scope>NUCLEOTIDE SEQUENCE</scope>
    <source>
        <strain evidence="1">CGMCC 4.7368</strain>
    </source>
</reference>
<name>A0A918DS65_9ACTN</name>
<dbReference type="AlphaFoldDB" id="A0A918DS65"/>
<dbReference type="Proteomes" id="UP000646523">
    <property type="component" value="Unassembled WGS sequence"/>
</dbReference>
<gene>
    <name evidence="1" type="ORF">GCM10012289_66440</name>
</gene>
<evidence type="ECO:0000313" key="2">
    <source>
        <dbReference type="Proteomes" id="UP000646523"/>
    </source>
</evidence>